<dbReference type="Proteomes" id="UP000537131">
    <property type="component" value="Unassembled WGS sequence"/>
</dbReference>
<dbReference type="RefSeq" id="WP_169298520.1">
    <property type="nucleotide sequence ID" value="NZ_JABBNI010000026.1"/>
</dbReference>
<protein>
    <submittedName>
        <fullName evidence="2">SMI1/KNR4 family protein</fullName>
    </submittedName>
</protein>
<evidence type="ECO:0000259" key="1">
    <source>
        <dbReference type="Pfam" id="PF09346"/>
    </source>
</evidence>
<dbReference type="AlphaFoldDB" id="A0A7Y0EIA2"/>
<evidence type="ECO:0000313" key="3">
    <source>
        <dbReference type="Proteomes" id="UP000537131"/>
    </source>
</evidence>
<evidence type="ECO:0000313" key="2">
    <source>
        <dbReference type="EMBL" id="NMM63906.1"/>
    </source>
</evidence>
<reference evidence="2 3" key="1">
    <citation type="submission" date="2020-06" db="EMBL/GenBank/DDBJ databases">
        <title>Complete Genome Sequence of Clostridium muelleri sp. nov. P21T, an Acid-Alcohol Producing Acetogen Isolated from Old Hay.</title>
        <authorList>
            <person name="Duncan K.E."/>
            <person name="Tanner R.S."/>
        </authorList>
    </citation>
    <scope>NUCLEOTIDE SEQUENCE [LARGE SCALE GENOMIC DNA]</scope>
    <source>
        <strain evidence="2 3">P21</strain>
    </source>
</reference>
<dbReference type="SUPFAM" id="SSF160631">
    <property type="entry name" value="SMI1/KNR4-like"/>
    <property type="match status" value="1"/>
</dbReference>
<dbReference type="InterPro" id="IPR018958">
    <property type="entry name" value="Knr4/Smi1-like_dom"/>
</dbReference>
<dbReference type="InterPro" id="IPR037883">
    <property type="entry name" value="Knr4/Smi1-like_sf"/>
</dbReference>
<comment type="caution">
    <text evidence="2">The sequence shown here is derived from an EMBL/GenBank/DDBJ whole genome shotgun (WGS) entry which is preliminary data.</text>
</comment>
<dbReference type="EMBL" id="JABBNI010000026">
    <property type="protein sequence ID" value="NMM63906.1"/>
    <property type="molecule type" value="Genomic_DNA"/>
</dbReference>
<feature type="domain" description="Knr4/Smi1-like" evidence="1">
    <location>
        <begin position="2"/>
        <end position="126"/>
    </location>
</feature>
<sequence length="169" mass="19528">MPESFRDVLLNFAGSVDFGWELNDCIELPKEFNEIFAGECIWNVNNLIDIDESRESWARECFSNLEDEYDKVWHNKLAFMDVANGDKIAIDLERYPDYTPVVYLSHDDGEGHGYILGESFKDFIDRWTLIGCPGSEDWQMMPFIDTPISGINPNSKNALEWRRLAGLSF</sequence>
<keyword evidence="3" id="KW-1185">Reference proteome</keyword>
<dbReference type="Gene3D" id="3.40.1580.10">
    <property type="entry name" value="SMI1/KNR4-like"/>
    <property type="match status" value="1"/>
</dbReference>
<dbReference type="Pfam" id="PF09346">
    <property type="entry name" value="SMI1_KNR4"/>
    <property type="match status" value="1"/>
</dbReference>
<proteinExistence type="predicted"/>
<organism evidence="2 3">
    <name type="scientific">Clostridium muellerianum</name>
    <dbReference type="NCBI Taxonomy" id="2716538"/>
    <lineage>
        <taxon>Bacteria</taxon>
        <taxon>Bacillati</taxon>
        <taxon>Bacillota</taxon>
        <taxon>Clostridia</taxon>
        <taxon>Eubacteriales</taxon>
        <taxon>Clostridiaceae</taxon>
        <taxon>Clostridium</taxon>
    </lineage>
</organism>
<accession>A0A7Y0EIA2</accession>
<gene>
    <name evidence="2" type="ORF">HBE96_14720</name>
</gene>
<name>A0A7Y0EIA2_9CLOT</name>